<keyword evidence="1 3" id="KW-0597">Phosphoprotein</keyword>
<dbReference type="InterPro" id="IPR039420">
    <property type="entry name" value="WalR-like"/>
</dbReference>
<dbReference type="CDD" id="cd17535">
    <property type="entry name" value="REC_NarL-like"/>
    <property type="match status" value="1"/>
</dbReference>
<dbReference type="InterPro" id="IPR016032">
    <property type="entry name" value="Sig_transdc_resp-reg_C-effctor"/>
</dbReference>
<dbReference type="STRING" id="659014.SAMN04487996_12888"/>
<dbReference type="SMART" id="SM00421">
    <property type="entry name" value="HTH_LUXR"/>
    <property type="match status" value="1"/>
</dbReference>
<dbReference type="GO" id="GO:0006355">
    <property type="term" value="P:regulation of DNA-templated transcription"/>
    <property type="evidence" value="ECO:0007669"/>
    <property type="project" value="InterPro"/>
</dbReference>
<organism evidence="5 6">
    <name type="scientific">Dyadobacter soli</name>
    <dbReference type="NCBI Taxonomy" id="659014"/>
    <lineage>
        <taxon>Bacteria</taxon>
        <taxon>Pseudomonadati</taxon>
        <taxon>Bacteroidota</taxon>
        <taxon>Cytophagia</taxon>
        <taxon>Cytophagales</taxon>
        <taxon>Spirosomataceae</taxon>
        <taxon>Dyadobacter</taxon>
    </lineage>
</organism>
<dbReference type="Proteomes" id="UP000198748">
    <property type="component" value="Unassembled WGS sequence"/>
</dbReference>
<dbReference type="AlphaFoldDB" id="A0A1G7ZNL1"/>
<sequence>MERIVIIDSQTIVRIGFVSLFLEQFPGSQIIECFSLDEGLPYLTRDIADLIILDLKPKEIKRLAAFTKGNRGAKKPKILIYSSMDEEKYALQSLQWGAEGFLPKEATRTEHLNAIRAISCGQRYVSPKIQQQLFAQMVSEPSPVAPGKNEKLSDLESDVARLLMKGMAVPEIAERLSTDIAAIKSVKNSVFAKTGAGKTLEEVQQLNQQRQESC</sequence>
<evidence type="ECO:0000256" key="3">
    <source>
        <dbReference type="PROSITE-ProRule" id="PRU00169"/>
    </source>
</evidence>
<proteinExistence type="predicted"/>
<dbReference type="SUPFAM" id="SSF52172">
    <property type="entry name" value="CheY-like"/>
    <property type="match status" value="1"/>
</dbReference>
<dbReference type="PANTHER" id="PTHR43214">
    <property type="entry name" value="TWO-COMPONENT RESPONSE REGULATOR"/>
    <property type="match status" value="1"/>
</dbReference>
<dbReference type="EMBL" id="FNAN01000028">
    <property type="protein sequence ID" value="SDH10239.1"/>
    <property type="molecule type" value="Genomic_DNA"/>
</dbReference>
<dbReference type="Gene3D" id="3.40.50.2300">
    <property type="match status" value="1"/>
</dbReference>
<evidence type="ECO:0000313" key="6">
    <source>
        <dbReference type="Proteomes" id="UP000198748"/>
    </source>
</evidence>
<dbReference type="OrthoDB" id="9797341at2"/>
<accession>A0A1G7ZNL1</accession>
<dbReference type="InterPro" id="IPR058245">
    <property type="entry name" value="NreC/VraR/RcsB-like_REC"/>
</dbReference>
<dbReference type="InterPro" id="IPR000792">
    <property type="entry name" value="Tscrpt_reg_LuxR_C"/>
</dbReference>
<protein>
    <submittedName>
        <fullName evidence="5">DNA-binding response regulator, NarL/FixJ family, contains REC and HTH domains</fullName>
    </submittedName>
</protein>
<keyword evidence="6" id="KW-1185">Reference proteome</keyword>
<dbReference type="SUPFAM" id="SSF46894">
    <property type="entry name" value="C-terminal effector domain of the bipartite response regulators"/>
    <property type="match status" value="1"/>
</dbReference>
<evidence type="ECO:0000259" key="4">
    <source>
        <dbReference type="PROSITE" id="PS50110"/>
    </source>
</evidence>
<name>A0A1G7ZNL1_9BACT</name>
<reference evidence="6" key="1">
    <citation type="submission" date="2016-10" db="EMBL/GenBank/DDBJ databases">
        <authorList>
            <person name="Varghese N."/>
            <person name="Submissions S."/>
        </authorList>
    </citation>
    <scope>NUCLEOTIDE SEQUENCE [LARGE SCALE GENOMIC DNA]</scope>
    <source>
        <strain evidence="6">DSM 25329</strain>
    </source>
</reference>
<dbReference type="RefSeq" id="WP_090157374.1">
    <property type="nucleotide sequence ID" value="NZ_FNAN01000028.1"/>
</dbReference>
<dbReference type="Pfam" id="PF00072">
    <property type="entry name" value="Response_reg"/>
    <property type="match status" value="1"/>
</dbReference>
<gene>
    <name evidence="5" type="ORF">SAMN04487996_12888</name>
</gene>
<evidence type="ECO:0000313" key="5">
    <source>
        <dbReference type="EMBL" id="SDH10239.1"/>
    </source>
</evidence>
<keyword evidence="2 5" id="KW-0238">DNA-binding</keyword>
<dbReference type="InterPro" id="IPR001789">
    <property type="entry name" value="Sig_transdc_resp-reg_receiver"/>
</dbReference>
<feature type="domain" description="Response regulatory" evidence="4">
    <location>
        <begin position="3"/>
        <end position="119"/>
    </location>
</feature>
<dbReference type="PROSITE" id="PS50110">
    <property type="entry name" value="RESPONSE_REGULATORY"/>
    <property type="match status" value="1"/>
</dbReference>
<dbReference type="GO" id="GO:0003677">
    <property type="term" value="F:DNA binding"/>
    <property type="evidence" value="ECO:0007669"/>
    <property type="project" value="UniProtKB-KW"/>
</dbReference>
<dbReference type="InterPro" id="IPR011006">
    <property type="entry name" value="CheY-like_superfamily"/>
</dbReference>
<evidence type="ECO:0000256" key="1">
    <source>
        <dbReference type="ARBA" id="ARBA00022553"/>
    </source>
</evidence>
<dbReference type="GO" id="GO:0000160">
    <property type="term" value="P:phosphorelay signal transduction system"/>
    <property type="evidence" value="ECO:0007669"/>
    <property type="project" value="InterPro"/>
</dbReference>
<feature type="modified residue" description="4-aspartylphosphate" evidence="3">
    <location>
        <position position="54"/>
    </location>
</feature>
<evidence type="ECO:0000256" key="2">
    <source>
        <dbReference type="ARBA" id="ARBA00023125"/>
    </source>
</evidence>